<evidence type="ECO:0000256" key="1">
    <source>
        <dbReference type="SAM" id="MobiDB-lite"/>
    </source>
</evidence>
<protein>
    <submittedName>
        <fullName evidence="2">Uncharacterized protein</fullName>
    </submittedName>
</protein>
<dbReference type="Proteomes" id="UP000327157">
    <property type="component" value="Chromosome 7"/>
</dbReference>
<reference evidence="2 3" key="1">
    <citation type="submission" date="2019-09" db="EMBL/GenBank/DDBJ databases">
        <authorList>
            <person name="Ou C."/>
        </authorList>
    </citation>
    <scope>NUCLEOTIDE SEQUENCE [LARGE SCALE GENOMIC DNA]</scope>
    <source>
        <strain evidence="2">S2</strain>
        <tissue evidence="2">Leaf</tissue>
    </source>
</reference>
<comment type="caution">
    <text evidence="2">The sequence shown here is derived from an EMBL/GenBank/DDBJ whole genome shotgun (WGS) entry which is preliminary data.</text>
</comment>
<organism evidence="2 3">
    <name type="scientific">Pyrus ussuriensis x Pyrus communis</name>
    <dbReference type="NCBI Taxonomy" id="2448454"/>
    <lineage>
        <taxon>Eukaryota</taxon>
        <taxon>Viridiplantae</taxon>
        <taxon>Streptophyta</taxon>
        <taxon>Embryophyta</taxon>
        <taxon>Tracheophyta</taxon>
        <taxon>Spermatophyta</taxon>
        <taxon>Magnoliopsida</taxon>
        <taxon>eudicotyledons</taxon>
        <taxon>Gunneridae</taxon>
        <taxon>Pentapetalae</taxon>
        <taxon>rosids</taxon>
        <taxon>fabids</taxon>
        <taxon>Rosales</taxon>
        <taxon>Rosaceae</taxon>
        <taxon>Amygdaloideae</taxon>
        <taxon>Maleae</taxon>
        <taxon>Pyrus</taxon>
    </lineage>
</organism>
<evidence type="ECO:0000313" key="2">
    <source>
        <dbReference type="EMBL" id="KAB2594823.1"/>
    </source>
</evidence>
<dbReference type="EMBL" id="SMOL01000781">
    <property type="protein sequence ID" value="KAB2594823.1"/>
    <property type="molecule type" value="Genomic_DNA"/>
</dbReference>
<feature type="region of interest" description="Disordered" evidence="1">
    <location>
        <begin position="1"/>
        <end position="58"/>
    </location>
</feature>
<reference evidence="2 3" key="3">
    <citation type="submission" date="2019-11" db="EMBL/GenBank/DDBJ databases">
        <title>A de novo genome assembly of a pear dwarfing rootstock.</title>
        <authorList>
            <person name="Wang F."/>
            <person name="Wang J."/>
            <person name="Li S."/>
            <person name="Zhang Y."/>
            <person name="Fang M."/>
            <person name="Ma L."/>
            <person name="Zhao Y."/>
            <person name="Jiang S."/>
        </authorList>
    </citation>
    <scope>NUCLEOTIDE SEQUENCE [LARGE SCALE GENOMIC DNA]</scope>
    <source>
        <strain evidence="2">S2</strain>
        <tissue evidence="2">Leaf</tissue>
    </source>
</reference>
<proteinExistence type="predicted"/>
<accession>A0A5N5EWB5</accession>
<name>A0A5N5EWB5_9ROSA</name>
<reference evidence="3" key="2">
    <citation type="submission" date="2019-10" db="EMBL/GenBank/DDBJ databases">
        <title>A de novo genome assembly of a pear dwarfing rootstock.</title>
        <authorList>
            <person name="Wang F."/>
            <person name="Wang J."/>
            <person name="Li S."/>
            <person name="Zhang Y."/>
            <person name="Fang M."/>
            <person name="Ma L."/>
            <person name="Zhao Y."/>
            <person name="Jiang S."/>
        </authorList>
    </citation>
    <scope>NUCLEOTIDE SEQUENCE [LARGE SCALE GENOMIC DNA]</scope>
</reference>
<dbReference type="AlphaFoldDB" id="A0A5N5EWB5"/>
<evidence type="ECO:0000313" key="3">
    <source>
        <dbReference type="Proteomes" id="UP000327157"/>
    </source>
</evidence>
<sequence>MREDSEEAESSVTEFYEGDGDMRARVTEDSVRRAVEEGGARGRERTIEEEGLGSAAWT</sequence>
<feature type="compositionally biased region" description="Basic and acidic residues" evidence="1">
    <location>
        <begin position="20"/>
        <end position="48"/>
    </location>
</feature>
<gene>
    <name evidence="2" type="ORF">D8674_030273</name>
</gene>
<keyword evidence="3" id="KW-1185">Reference proteome</keyword>